<evidence type="ECO:0000313" key="2">
    <source>
        <dbReference type="EMBL" id="JAS82847.1"/>
    </source>
</evidence>
<dbReference type="EMBL" id="GECU01024859">
    <property type="protein sequence ID" value="JAS82847.1"/>
    <property type="molecule type" value="Transcribed_RNA"/>
</dbReference>
<dbReference type="InterPro" id="IPR018631">
    <property type="entry name" value="AAA-ATPase-like_dom"/>
</dbReference>
<sequence length="458" mass="54501">MLFTVCRSQRGNYITVKNIMVNFSTNRVLCFFMVQVSFVEVFCKNITDSERFLLIRNSSAFIDKTWFLKKLFQYNFILLTAPPKFGKSMNMQMIKVFSDINNRRENIAKIFRTTNIFRDRDFVINHLCKYPVIYCSFRPKRAIETFGDVYNELKMSIANTFLQHEYITESSKLDNDTKNKFLEFSTLKVEDCEIGLKFLSEALFIHYSKKVILLIDDYDYSITQSLFNKELDSGKIGRLIFRLIDNSINLNEFLERAVVMGCVSYNLGVEYSGINLLQRFKFMETKDFTPYFGFTRRETELLLSKFGLERFSDKVFQWYGGYCYVYSDFFIYNPLSVLKFIKMREFNIHWILIKRKAELLEYFESYYQLNEFITRLVKNETVTIQLVPSLTIYDVENLKNEIQPARFSHEEDFSEFYLFLQILMESGYLTFAEKHTLLPTSTKVNIQTLKLKNFLSKF</sequence>
<feature type="domain" description="AAA-ATPase-like" evidence="1">
    <location>
        <begin position="54"/>
        <end position="262"/>
    </location>
</feature>
<evidence type="ECO:0000259" key="1">
    <source>
        <dbReference type="Pfam" id="PF09820"/>
    </source>
</evidence>
<protein>
    <recommendedName>
        <fullName evidence="1">AAA-ATPase-like domain-containing protein</fullName>
    </recommendedName>
</protein>
<dbReference type="PANTHER" id="PTHR34825:SF1">
    <property type="entry name" value="AAA-ATPASE-LIKE DOMAIN-CONTAINING PROTEIN"/>
    <property type="match status" value="1"/>
</dbReference>
<dbReference type="PANTHER" id="PTHR34825">
    <property type="entry name" value="CONSERVED PROTEIN, WITH A WEAK D-GALACTARATE DEHYDRATASE/ALTRONATE HYDROLASE DOMAIN"/>
    <property type="match status" value="1"/>
</dbReference>
<gene>
    <name evidence="2" type="ORF">g.2694</name>
</gene>
<name>A0A1B6I7H2_9HEMI</name>
<dbReference type="Pfam" id="PF09820">
    <property type="entry name" value="AAA-ATPase_like"/>
    <property type="match status" value="1"/>
</dbReference>
<reference evidence="2" key="1">
    <citation type="submission" date="2015-11" db="EMBL/GenBank/DDBJ databases">
        <title>De novo transcriptome assembly of four potential Pierce s Disease insect vectors from Arizona vineyards.</title>
        <authorList>
            <person name="Tassone E.E."/>
        </authorList>
    </citation>
    <scope>NUCLEOTIDE SEQUENCE</scope>
</reference>
<accession>A0A1B6I7H2</accession>
<organism evidence="2">
    <name type="scientific">Homalodisca liturata</name>
    <dbReference type="NCBI Taxonomy" id="320908"/>
    <lineage>
        <taxon>Eukaryota</taxon>
        <taxon>Metazoa</taxon>
        <taxon>Ecdysozoa</taxon>
        <taxon>Arthropoda</taxon>
        <taxon>Hexapoda</taxon>
        <taxon>Insecta</taxon>
        <taxon>Pterygota</taxon>
        <taxon>Neoptera</taxon>
        <taxon>Paraneoptera</taxon>
        <taxon>Hemiptera</taxon>
        <taxon>Auchenorrhyncha</taxon>
        <taxon>Membracoidea</taxon>
        <taxon>Cicadellidae</taxon>
        <taxon>Cicadellinae</taxon>
        <taxon>Proconiini</taxon>
        <taxon>Homalodisca</taxon>
    </lineage>
</organism>
<proteinExistence type="predicted"/>
<dbReference type="AlphaFoldDB" id="A0A1B6I7H2"/>